<gene>
    <name evidence="1" type="ORF">HNP73_004523</name>
</gene>
<protein>
    <recommendedName>
        <fullName evidence="3">Antitoxin</fullName>
    </recommendedName>
</protein>
<dbReference type="RefSeq" id="WP_184155440.1">
    <property type="nucleotide sequence ID" value="NZ_JACHFM010000010.1"/>
</dbReference>
<reference evidence="1 2" key="1">
    <citation type="submission" date="2020-08" db="EMBL/GenBank/DDBJ databases">
        <title>Genomic Encyclopedia of Type Strains, Phase IV (KMG-IV): sequencing the most valuable type-strain genomes for metagenomic binning, comparative biology and taxonomic classification.</title>
        <authorList>
            <person name="Goeker M."/>
        </authorList>
    </citation>
    <scope>NUCLEOTIDE SEQUENCE [LARGE SCALE GENOMIC DNA]</scope>
    <source>
        <strain evidence="1 2">DSM 101730</strain>
    </source>
</reference>
<organism evidence="1 2">
    <name type="scientific">Amaricoccus macauensis</name>
    <dbReference type="NCBI Taxonomy" id="57001"/>
    <lineage>
        <taxon>Bacteria</taxon>
        <taxon>Pseudomonadati</taxon>
        <taxon>Pseudomonadota</taxon>
        <taxon>Alphaproteobacteria</taxon>
        <taxon>Rhodobacterales</taxon>
        <taxon>Paracoccaceae</taxon>
        <taxon>Amaricoccus</taxon>
    </lineage>
</organism>
<comment type="caution">
    <text evidence="1">The sequence shown here is derived from an EMBL/GenBank/DDBJ whole genome shotgun (WGS) entry which is preliminary data.</text>
</comment>
<dbReference type="EMBL" id="JACHFM010000010">
    <property type="protein sequence ID" value="MBB5224552.1"/>
    <property type="molecule type" value="Genomic_DNA"/>
</dbReference>
<evidence type="ECO:0000313" key="1">
    <source>
        <dbReference type="EMBL" id="MBB5224552.1"/>
    </source>
</evidence>
<dbReference type="Proteomes" id="UP000549457">
    <property type="component" value="Unassembled WGS sequence"/>
</dbReference>
<evidence type="ECO:0008006" key="3">
    <source>
        <dbReference type="Google" id="ProtNLM"/>
    </source>
</evidence>
<accession>A0A840SZS6</accession>
<dbReference type="AlphaFoldDB" id="A0A840SZS6"/>
<sequence>MIKPTTAQGYNNEVTENCERVLVTLIRGLGPWRDSIFLIGGLTPRYLIAKKPPDVPAHAGTGDVDIVVQLQMLVDTDAYHTLEDNLKKLGFGRGTNSKGKPVSWRWETKSPSGTAIIVEILADDPEKSGGKVMELPTDGNVSALNIPHASMVFDHHLSTEITAELLGDNGMATVTLHYADLVAFTVLKAYAVDQRNERKDAHDLVYCLEHHNGDLEASATLFKVALEGRHAGVVREVLGLLARHFADDASTDGYLKTGPVAVAKFEIGDDLDTRDTRILRQREVADLMMRFLRAVAG</sequence>
<keyword evidence="2" id="KW-1185">Reference proteome</keyword>
<proteinExistence type="predicted"/>
<evidence type="ECO:0000313" key="2">
    <source>
        <dbReference type="Proteomes" id="UP000549457"/>
    </source>
</evidence>
<name>A0A840SZS6_9RHOB</name>